<keyword evidence="4 6" id="KW-0505">Motor protein</keyword>
<organism evidence="8 9">
    <name type="scientific">Trypanosoma theileri</name>
    <dbReference type="NCBI Taxonomy" id="67003"/>
    <lineage>
        <taxon>Eukaryota</taxon>
        <taxon>Discoba</taxon>
        <taxon>Euglenozoa</taxon>
        <taxon>Kinetoplastea</taxon>
        <taxon>Metakinetoplastina</taxon>
        <taxon>Trypanosomatida</taxon>
        <taxon>Trypanosomatidae</taxon>
        <taxon>Trypanosoma</taxon>
    </lineage>
</organism>
<dbReference type="Gene3D" id="1.20.5.4820">
    <property type="match status" value="1"/>
</dbReference>
<dbReference type="GO" id="GO:0007015">
    <property type="term" value="P:actin filament organization"/>
    <property type="evidence" value="ECO:0007669"/>
    <property type="project" value="TreeGrafter"/>
</dbReference>
<dbReference type="GO" id="GO:0005737">
    <property type="term" value="C:cytoplasm"/>
    <property type="evidence" value="ECO:0007669"/>
    <property type="project" value="TreeGrafter"/>
</dbReference>
<keyword evidence="5 6" id="KW-0009">Actin-binding</keyword>
<dbReference type="InterPro" id="IPR001609">
    <property type="entry name" value="Myosin_head_motor_dom-like"/>
</dbReference>
<dbReference type="Gene3D" id="1.10.10.820">
    <property type="match status" value="1"/>
</dbReference>
<dbReference type="RefSeq" id="XP_028880880.1">
    <property type="nucleotide sequence ID" value="XM_029027701.1"/>
</dbReference>
<dbReference type="STRING" id="67003.A0A1X0NQ39"/>
<dbReference type="PANTHER" id="PTHR13140">
    <property type="entry name" value="MYOSIN"/>
    <property type="match status" value="1"/>
</dbReference>
<keyword evidence="1 6" id="KW-0547">Nucleotide-binding</keyword>
<proteinExistence type="inferred from homology"/>
<dbReference type="CDD" id="cd00124">
    <property type="entry name" value="MYSc"/>
    <property type="match status" value="1"/>
</dbReference>
<dbReference type="SMART" id="SM00242">
    <property type="entry name" value="MYSc"/>
    <property type="match status" value="1"/>
</dbReference>
<keyword evidence="3 6" id="KW-0518">Myosin</keyword>
<protein>
    <submittedName>
        <fullName evidence="8">Myosin heavy chain</fullName>
    </submittedName>
</protein>
<dbReference type="PRINTS" id="PR00193">
    <property type="entry name" value="MYOSINHEAVY"/>
</dbReference>
<dbReference type="GeneID" id="39987481"/>
<dbReference type="GO" id="GO:0005524">
    <property type="term" value="F:ATP binding"/>
    <property type="evidence" value="ECO:0007669"/>
    <property type="project" value="UniProtKB-UniRule"/>
</dbReference>
<evidence type="ECO:0000256" key="3">
    <source>
        <dbReference type="ARBA" id="ARBA00023123"/>
    </source>
</evidence>
<dbReference type="OrthoDB" id="6108017at2759"/>
<dbReference type="Pfam" id="PF00063">
    <property type="entry name" value="Myosin_head"/>
    <property type="match status" value="1"/>
</dbReference>
<dbReference type="GO" id="GO:0051015">
    <property type="term" value="F:actin filament binding"/>
    <property type="evidence" value="ECO:0007669"/>
    <property type="project" value="TreeGrafter"/>
</dbReference>
<dbReference type="VEuPathDB" id="TriTrypDB:TM35_000251100"/>
<evidence type="ECO:0000256" key="1">
    <source>
        <dbReference type="ARBA" id="ARBA00022741"/>
    </source>
</evidence>
<dbReference type="PROSITE" id="PS51456">
    <property type="entry name" value="MYOSIN_MOTOR"/>
    <property type="match status" value="1"/>
</dbReference>
<dbReference type="AlphaFoldDB" id="A0A1X0NQ39"/>
<evidence type="ECO:0000256" key="6">
    <source>
        <dbReference type="PROSITE-ProRule" id="PRU00782"/>
    </source>
</evidence>
<dbReference type="EMBL" id="NBCO01000025">
    <property type="protein sequence ID" value="ORC86814.1"/>
    <property type="molecule type" value="Genomic_DNA"/>
</dbReference>
<evidence type="ECO:0000256" key="2">
    <source>
        <dbReference type="ARBA" id="ARBA00022840"/>
    </source>
</evidence>
<reference evidence="8 9" key="1">
    <citation type="submission" date="2017-03" db="EMBL/GenBank/DDBJ databases">
        <title>An alternative strategy for trypanosome survival in the mammalian bloodstream revealed through genome and transcriptome analysis of the ubiquitous bovine parasite Trypanosoma (Megatrypanum) theileri.</title>
        <authorList>
            <person name="Kelly S."/>
            <person name="Ivens A."/>
            <person name="Mott A."/>
            <person name="O'Neill E."/>
            <person name="Emms D."/>
            <person name="Macleod O."/>
            <person name="Voorheis P."/>
            <person name="Matthews J."/>
            <person name="Matthews K."/>
            <person name="Carrington M."/>
        </authorList>
    </citation>
    <scope>NUCLEOTIDE SEQUENCE [LARGE SCALE GENOMIC DNA]</scope>
    <source>
        <strain evidence="8">Edinburgh</strain>
    </source>
</reference>
<keyword evidence="9" id="KW-1185">Reference proteome</keyword>
<dbReference type="Gene3D" id="3.40.850.10">
    <property type="entry name" value="Kinesin motor domain"/>
    <property type="match status" value="1"/>
</dbReference>
<dbReference type="GO" id="GO:0016459">
    <property type="term" value="C:myosin complex"/>
    <property type="evidence" value="ECO:0007669"/>
    <property type="project" value="UniProtKB-KW"/>
</dbReference>
<comment type="caution">
    <text evidence="8">The sequence shown here is derived from an EMBL/GenBank/DDBJ whole genome shotgun (WGS) entry which is preliminary data.</text>
</comment>
<dbReference type="SUPFAM" id="SSF52540">
    <property type="entry name" value="P-loop containing nucleoside triphosphate hydrolases"/>
    <property type="match status" value="1"/>
</dbReference>
<feature type="region of interest" description="Actin-binding" evidence="6">
    <location>
        <begin position="704"/>
        <end position="726"/>
    </location>
</feature>
<feature type="binding site" evidence="6">
    <location>
        <begin position="174"/>
        <end position="181"/>
    </location>
    <ligand>
        <name>ATP</name>
        <dbReference type="ChEBI" id="CHEBI:30616"/>
    </ligand>
</feature>
<feature type="domain" description="Myosin motor" evidence="7">
    <location>
        <begin position="76"/>
        <end position="827"/>
    </location>
</feature>
<dbReference type="Gene3D" id="1.20.120.720">
    <property type="entry name" value="Myosin VI head, motor domain, U50 subdomain"/>
    <property type="match status" value="1"/>
</dbReference>
<dbReference type="GO" id="GO:0000146">
    <property type="term" value="F:microfilament motor activity"/>
    <property type="evidence" value="ECO:0007669"/>
    <property type="project" value="TreeGrafter"/>
</dbReference>
<sequence length="1219" mass="140098">MDGGSGSAKKHQWINQVVFFFHPVRAWEQGVVVGIDEDESSGPLVTVRCKSGEMFETRTDAESFFLPTTTTKSIENIPDDLLELPELHDALLLHVLKSRHAKDLTYMHIGEIILSVNPYKAIQSYMDKCMGLYLEHLDKPQIPSSLPPHVWSVAHRAYVEMRLHQRNYSIIASGESGSGKTEACKNMLRYLCAVSERVAPDTVVKRRMQCITEQVEMSNVVLESFGNAKTLKNDNSSRFGKFMEVQFDASGVMVGLRVTPFLLERSRAVTCGTNERVYHVFYQLVAGANPELRAALKIENARDFVLLGKGGYISSSNGGSDDAKEFLLLQKALVSIGFSNEEQKVVWNIVASILHLQNISFELRGIDESAYLRYEDVEIATFVATHLLELPQPKMFVDCLTTSIVVVGGEKLIRTLSVQKAKDQRDSICKYLYSKLFLFIVCKVNAVSTYGATFGTTDVSFTSTEYETPMKDSKPVTWIALLDIFGFEDFQMNSLEQFCINLANEALQRQYTERVFLMDIEEMRAEGVEPNKTDFIDNYLCLELLQGSKNSIVSFLDDASVLEVERSRTNPDYVFLNTITSAFRPDYQTSPGKSTRSVLNRKEKIEAPSSYFYRGRLDDNSFTIRHFAGDVKYCVNGFVEKNNDFVKDSSAQTLQGTNSAVLRDIMRISEEVVGLIGDPGSPGSPTIISRGSKRTVASTFRNSLRLLMETLNSSTCNWVRCIRPHSRRQPGLFDGKLVLEQLVATGVLSTIKQRQDNFPVRPTCNEFMHHYHVLFQLNPSIRVRMTNKEKIIALLLREKINTKSFQVGNSRVFLTPEASRELESKRQQCMVLHARVIEQYVTAFISRLYRRILLLTRYAIKMQRVFRTNMCIRRCINQYYDELRRKRYERFLAELKKILRVESFSRAELYEERDLYIRNEWRDFRIGLAPLVAGVLQNLISIERKKREEIVLSSFSYYSEFTETFDREKVLALELEKQRIRLKQEMDVRERVKLLQDAIDAFQVVISEEKIAFETLWSEVINPGIRKLKAQARVICKLNHLKEKRLQELYEARESEKRRIALVEAEELHREEKRWRSLVGEEQYLKEIRYFNSFYENSYDTPPPLLALLREGVPSEVMQTPIGTNPLAPSSLGSVMSFRDYREYMRNEFSRASASGKVHTSYICPHNYETPCQLCNFSTLSLYSGTTVRPSKPSLEPTVCRRLYEENTDSDDSFDEMNY</sequence>
<evidence type="ECO:0000256" key="4">
    <source>
        <dbReference type="ARBA" id="ARBA00023175"/>
    </source>
</evidence>
<dbReference type="PANTHER" id="PTHR13140:SF706">
    <property type="entry name" value="DILUTE CLASS UNCONVENTIONAL MYOSIN, ISOFORM C"/>
    <property type="match status" value="1"/>
</dbReference>
<dbReference type="InterPro" id="IPR036961">
    <property type="entry name" value="Kinesin_motor_dom_sf"/>
</dbReference>
<evidence type="ECO:0000313" key="8">
    <source>
        <dbReference type="EMBL" id="ORC86814.1"/>
    </source>
</evidence>
<name>A0A1X0NQ39_9TRYP</name>
<keyword evidence="2 6" id="KW-0067">ATP-binding</keyword>
<evidence type="ECO:0000313" key="9">
    <source>
        <dbReference type="Proteomes" id="UP000192257"/>
    </source>
</evidence>
<evidence type="ECO:0000256" key="5">
    <source>
        <dbReference type="ARBA" id="ARBA00023203"/>
    </source>
</evidence>
<comment type="similarity">
    <text evidence="6">Belongs to the TRAFAC class myosin-kinesin ATPase superfamily. Myosin family.</text>
</comment>
<evidence type="ECO:0000259" key="7">
    <source>
        <dbReference type="PROSITE" id="PS51456"/>
    </source>
</evidence>
<dbReference type="GO" id="GO:0016020">
    <property type="term" value="C:membrane"/>
    <property type="evidence" value="ECO:0007669"/>
    <property type="project" value="TreeGrafter"/>
</dbReference>
<accession>A0A1X0NQ39</accession>
<dbReference type="Proteomes" id="UP000192257">
    <property type="component" value="Unassembled WGS sequence"/>
</dbReference>
<dbReference type="InterPro" id="IPR027417">
    <property type="entry name" value="P-loop_NTPase"/>
</dbReference>
<gene>
    <name evidence="8" type="ORF">TM35_000251100</name>
</gene>
<dbReference type="Gene3D" id="1.20.58.530">
    <property type="match status" value="1"/>
</dbReference>